<evidence type="ECO:0000313" key="2">
    <source>
        <dbReference type="Proteomes" id="UP000297703"/>
    </source>
</evidence>
<dbReference type="Proteomes" id="UP000297703">
    <property type="component" value="Unassembled WGS sequence"/>
</dbReference>
<keyword evidence="2" id="KW-1185">Reference proteome</keyword>
<reference evidence="1 2" key="2">
    <citation type="submission" date="2019-04" db="EMBL/GenBank/DDBJ databases">
        <title>The genome sequence of big-headed turtle.</title>
        <authorList>
            <person name="Gong S."/>
        </authorList>
    </citation>
    <scope>NUCLEOTIDE SEQUENCE [LARGE SCALE GENOMIC DNA]</scope>
    <source>
        <strain evidence="1">DO16091913</strain>
        <tissue evidence="1">Muscle</tissue>
    </source>
</reference>
<accession>A0A4D9EH07</accession>
<gene>
    <name evidence="1" type="ORF">DR999_PMT07191</name>
</gene>
<reference evidence="1 2" key="1">
    <citation type="submission" date="2019-04" db="EMBL/GenBank/DDBJ databases">
        <title>Draft genome of the big-headed turtle Platysternon megacephalum.</title>
        <authorList>
            <person name="Gong S."/>
        </authorList>
    </citation>
    <scope>NUCLEOTIDE SEQUENCE [LARGE SCALE GENOMIC DNA]</scope>
    <source>
        <strain evidence="1">DO16091913</strain>
        <tissue evidence="1">Muscle</tissue>
    </source>
</reference>
<comment type="caution">
    <text evidence="1">The sequence shown here is derived from an EMBL/GenBank/DDBJ whole genome shotgun (WGS) entry which is preliminary data.</text>
</comment>
<organism evidence="1 2">
    <name type="scientific">Platysternon megacephalum</name>
    <name type="common">big-headed turtle</name>
    <dbReference type="NCBI Taxonomy" id="55544"/>
    <lineage>
        <taxon>Eukaryota</taxon>
        <taxon>Metazoa</taxon>
        <taxon>Chordata</taxon>
        <taxon>Craniata</taxon>
        <taxon>Vertebrata</taxon>
        <taxon>Euteleostomi</taxon>
        <taxon>Archelosauria</taxon>
        <taxon>Testudinata</taxon>
        <taxon>Testudines</taxon>
        <taxon>Cryptodira</taxon>
        <taxon>Durocryptodira</taxon>
        <taxon>Testudinoidea</taxon>
        <taxon>Platysternidae</taxon>
        <taxon>Platysternon</taxon>
    </lineage>
</organism>
<sequence>MRLGENAVLGRRCLSEDRQAFHGHLASHLPSKEGEHLSLFSRLPCKEVLRSQEPTLGSYIPPSSPLLP</sequence>
<dbReference type="AlphaFoldDB" id="A0A4D9EH07"/>
<proteinExistence type="predicted"/>
<dbReference type="EMBL" id="QXTE01000049">
    <property type="protein sequence ID" value="TFK09797.1"/>
    <property type="molecule type" value="Genomic_DNA"/>
</dbReference>
<evidence type="ECO:0000313" key="1">
    <source>
        <dbReference type="EMBL" id="TFK09797.1"/>
    </source>
</evidence>
<name>A0A4D9EH07_9SAUR</name>
<protein>
    <submittedName>
        <fullName evidence="1">Stathmin domain-containing protein 1</fullName>
    </submittedName>
</protein>